<sequence>MTGHMTLLPMSSVCRTFSDGAGWHIDVRPSPSAVLQLRPVALLPARLPLLRWQRGRLLLDTGRFSLPLSACDCAVSWYSPKLSRRLHCPYMSLQELAHLLNVSAFVFICSGYEPAASQRRYR</sequence>
<evidence type="ECO:0000313" key="2">
    <source>
        <dbReference type="Proteomes" id="UP001158961"/>
    </source>
</evidence>
<name>A0AAN2FIK4_ENTAG</name>
<accession>A0AAN2FIK4</accession>
<dbReference type="AlphaFoldDB" id="A0AAN2FIK4"/>
<evidence type="ECO:0000313" key="1">
    <source>
        <dbReference type="EMBL" id="CAH6338022.1"/>
    </source>
</evidence>
<dbReference type="Proteomes" id="UP001158961">
    <property type="component" value="Chromosome"/>
</dbReference>
<organism evidence="1 2">
    <name type="scientific">Enterobacter agglomerans</name>
    <name type="common">Erwinia herbicola</name>
    <name type="synonym">Pantoea agglomerans</name>
    <dbReference type="NCBI Taxonomy" id="549"/>
    <lineage>
        <taxon>Bacteria</taxon>
        <taxon>Pseudomonadati</taxon>
        <taxon>Pseudomonadota</taxon>
        <taxon>Gammaproteobacteria</taxon>
        <taxon>Enterobacterales</taxon>
        <taxon>Erwiniaceae</taxon>
        <taxon>Pantoea</taxon>
        <taxon>Pantoea agglomerans group</taxon>
    </lineage>
</organism>
<protein>
    <submittedName>
        <fullName evidence="1">Uncharacterized protein</fullName>
    </submittedName>
</protein>
<gene>
    <name evidence="1" type="ORF">DAPPPG734_19115</name>
</gene>
<proteinExistence type="predicted"/>
<dbReference type="EMBL" id="OW970315">
    <property type="protein sequence ID" value="CAH6338022.1"/>
    <property type="molecule type" value="Genomic_DNA"/>
</dbReference>
<reference evidence="1" key="1">
    <citation type="submission" date="2022-05" db="EMBL/GenBank/DDBJ databases">
        <authorList>
            <person name="Pothier F. J."/>
        </authorList>
    </citation>
    <scope>NUCLEOTIDE SEQUENCE</scope>
    <source>
        <strain evidence="1">DAPP-PG734</strain>
    </source>
</reference>